<evidence type="ECO:0008006" key="2">
    <source>
        <dbReference type="Google" id="ProtNLM"/>
    </source>
</evidence>
<reference evidence="1" key="1">
    <citation type="submission" date="2018-06" db="EMBL/GenBank/DDBJ databases">
        <authorList>
            <person name="Zhirakovskaya E."/>
        </authorList>
    </citation>
    <scope>NUCLEOTIDE SEQUENCE</scope>
</reference>
<proteinExistence type="predicted"/>
<protein>
    <recommendedName>
        <fullName evidence="2">Excinuclease ATPase subunit</fullName>
    </recommendedName>
</protein>
<gene>
    <name evidence="1" type="ORF">MNBD_GAMMA17-1653</name>
</gene>
<accession>A0A3B0ZRS0</accession>
<dbReference type="EMBL" id="UOFQ01000173">
    <property type="protein sequence ID" value="VAW90132.1"/>
    <property type="molecule type" value="Genomic_DNA"/>
</dbReference>
<evidence type="ECO:0000313" key="1">
    <source>
        <dbReference type="EMBL" id="VAW90132.1"/>
    </source>
</evidence>
<sequence>MLMTRDRSLKKAGLFLLLLLIALFCVSDAFARNDQLTFPVQDVLNSEDAEERLGGRVKFYFGAQESGEIARNFGEYRSNKKTNAFNKSDLRACNWAFLSALIALEKRALREGGDAVINIQSNYKNNPFSSETEFECGAGNIIAGVALKGTVVKLKP</sequence>
<dbReference type="AlphaFoldDB" id="A0A3B0ZRS0"/>
<organism evidence="1">
    <name type="scientific">hydrothermal vent metagenome</name>
    <dbReference type="NCBI Taxonomy" id="652676"/>
    <lineage>
        <taxon>unclassified sequences</taxon>
        <taxon>metagenomes</taxon>
        <taxon>ecological metagenomes</taxon>
    </lineage>
</organism>
<name>A0A3B0ZRS0_9ZZZZ</name>